<dbReference type="EMBL" id="JBJYXY010000001">
    <property type="protein sequence ID" value="MFN2975848.1"/>
    <property type="molecule type" value="Genomic_DNA"/>
</dbReference>
<protein>
    <submittedName>
        <fullName evidence="1">HAD family hydrolase</fullName>
    </submittedName>
</protein>
<evidence type="ECO:0000313" key="2">
    <source>
        <dbReference type="Proteomes" id="UP001634747"/>
    </source>
</evidence>
<sequence length="216" mass="24520">MQPVEAVLFDFGMVLSLPPVPAVWAEMQRVSGLDEATLHRFYWQHRDSYDEGALDGPAYWNTIAQGGGRSLSDEQKERLLALDVDLWTDMNLPMLAWVKLLHRAGVRTGILSNMPGAMAEGIVRRFDWISDFHHAVWSHALRLRKPQQEIYAAATEGLGVPANRILFIDDKEENIHAAQRFGMQGIVYRDHHSFLAEMEERGFHYLLDPTHATATA</sequence>
<dbReference type="Proteomes" id="UP001634747">
    <property type="component" value="Unassembled WGS sequence"/>
</dbReference>
<dbReference type="InterPro" id="IPR006439">
    <property type="entry name" value="HAD-SF_hydro_IA"/>
</dbReference>
<gene>
    <name evidence="1" type="ORF">ACK2TP_08745</name>
</gene>
<dbReference type="SUPFAM" id="SSF56784">
    <property type="entry name" value="HAD-like"/>
    <property type="match status" value="1"/>
</dbReference>
<dbReference type="InterPro" id="IPR023198">
    <property type="entry name" value="PGP-like_dom2"/>
</dbReference>
<dbReference type="PANTHER" id="PTHR43611">
    <property type="entry name" value="ALPHA-D-GLUCOSE 1-PHOSPHATE PHOSPHATASE"/>
    <property type="match status" value="1"/>
</dbReference>
<dbReference type="InterPro" id="IPR036412">
    <property type="entry name" value="HAD-like_sf"/>
</dbReference>
<dbReference type="InterPro" id="IPR023214">
    <property type="entry name" value="HAD_sf"/>
</dbReference>
<organism evidence="1 2">
    <name type="scientific">Terriglobus aquaticus</name>
    <dbReference type="NCBI Taxonomy" id="940139"/>
    <lineage>
        <taxon>Bacteria</taxon>
        <taxon>Pseudomonadati</taxon>
        <taxon>Acidobacteriota</taxon>
        <taxon>Terriglobia</taxon>
        <taxon>Terriglobales</taxon>
        <taxon>Acidobacteriaceae</taxon>
        <taxon>Terriglobus</taxon>
    </lineage>
</organism>
<keyword evidence="2" id="KW-1185">Reference proteome</keyword>
<dbReference type="CDD" id="cd02603">
    <property type="entry name" value="HAD_sEH-N_like"/>
    <property type="match status" value="1"/>
</dbReference>
<dbReference type="Gene3D" id="3.40.50.1000">
    <property type="entry name" value="HAD superfamily/HAD-like"/>
    <property type="match status" value="1"/>
</dbReference>
<dbReference type="Gene3D" id="1.10.150.240">
    <property type="entry name" value="Putative phosphatase, domain 2"/>
    <property type="match status" value="1"/>
</dbReference>
<dbReference type="PRINTS" id="PR00413">
    <property type="entry name" value="HADHALOGNASE"/>
</dbReference>
<dbReference type="GO" id="GO:0016787">
    <property type="term" value="F:hydrolase activity"/>
    <property type="evidence" value="ECO:0007669"/>
    <property type="project" value="UniProtKB-KW"/>
</dbReference>
<dbReference type="NCBIfam" id="TIGR01509">
    <property type="entry name" value="HAD-SF-IA-v3"/>
    <property type="match status" value="1"/>
</dbReference>
<evidence type="ECO:0000313" key="1">
    <source>
        <dbReference type="EMBL" id="MFN2975848.1"/>
    </source>
</evidence>
<keyword evidence="1" id="KW-0378">Hydrolase</keyword>
<name>A0ABW9KKY1_9BACT</name>
<dbReference type="PANTHER" id="PTHR43611:SF3">
    <property type="entry name" value="FLAVIN MONONUCLEOTIDE HYDROLASE 1, CHLOROPLATIC"/>
    <property type="match status" value="1"/>
</dbReference>
<accession>A0ABW9KKY1</accession>
<proteinExistence type="predicted"/>
<comment type="caution">
    <text evidence="1">The sequence shown here is derived from an EMBL/GenBank/DDBJ whole genome shotgun (WGS) entry which is preliminary data.</text>
</comment>
<dbReference type="Pfam" id="PF00702">
    <property type="entry name" value="Hydrolase"/>
    <property type="match status" value="1"/>
</dbReference>
<reference evidence="1 2" key="1">
    <citation type="submission" date="2024-12" db="EMBL/GenBank/DDBJ databases">
        <authorList>
            <person name="Lee Y."/>
        </authorList>
    </citation>
    <scope>NUCLEOTIDE SEQUENCE [LARGE SCALE GENOMIC DNA]</scope>
    <source>
        <strain evidence="1 2">03SUJ4</strain>
    </source>
</reference>
<dbReference type="RefSeq" id="WP_263412642.1">
    <property type="nucleotide sequence ID" value="NZ_BAABBH010000001.1"/>
</dbReference>